<feature type="compositionally biased region" description="Basic and acidic residues" evidence="1">
    <location>
        <begin position="268"/>
        <end position="290"/>
    </location>
</feature>
<proteinExistence type="predicted"/>
<feature type="compositionally biased region" description="Basic and acidic residues" evidence="1">
    <location>
        <begin position="231"/>
        <end position="249"/>
    </location>
</feature>
<dbReference type="EMBL" id="CAFZ01000001">
    <property type="protein sequence ID" value="CCA66368.1"/>
    <property type="molecule type" value="Genomic_DNA"/>
</dbReference>
<feature type="compositionally biased region" description="Polar residues" evidence="1">
    <location>
        <begin position="659"/>
        <end position="669"/>
    </location>
</feature>
<feature type="compositionally biased region" description="Pro residues" evidence="1">
    <location>
        <begin position="739"/>
        <end position="750"/>
    </location>
</feature>
<dbReference type="Proteomes" id="UP000007148">
    <property type="component" value="Unassembled WGS sequence"/>
</dbReference>
<dbReference type="STRING" id="1109443.G4T522"/>
<dbReference type="OrthoDB" id="3262669at2759"/>
<dbReference type="OMA" id="NTHETRL"/>
<feature type="region of interest" description="Disordered" evidence="1">
    <location>
        <begin position="30"/>
        <end position="302"/>
    </location>
</feature>
<reference evidence="2 3" key="1">
    <citation type="journal article" date="2011" name="PLoS Pathog.">
        <title>Endophytic Life Strategies Decoded by Genome and Transcriptome Analyses of the Mutualistic Root Symbiont Piriformospora indica.</title>
        <authorList>
            <person name="Zuccaro A."/>
            <person name="Lahrmann U."/>
            <person name="Guldener U."/>
            <person name="Langen G."/>
            <person name="Pfiffi S."/>
            <person name="Biedenkopf D."/>
            <person name="Wong P."/>
            <person name="Samans B."/>
            <person name="Grimm C."/>
            <person name="Basiewicz M."/>
            <person name="Murat C."/>
            <person name="Martin F."/>
            <person name="Kogel K.H."/>
        </authorList>
    </citation>
    <scope>NUCLEOTIDE SEQUENCE [LARGE SCALE GENOMIC DNA]</scope>
    <source>
        <strain evidence="2 3">DSM 11827</strain>
    </source>
</reference>
<protein>
    <submittedName>
        <fullName evidence="2">Uncharacterized protein</fullName>
    </submittedName>
</protein>
<feature type="compositionally biased region" description="Low complexity" evidence="1">
    <location>
        <begin position="250"/>
        <end position="266"/>
    </location>
</feature>
<comment type="caution">
    <text evidence="2">The sequence shown here is derived from an EMBL/GenBank/DDBJ whole genome shotgun (WGS) entry which is preliminary data.</text>
</comment>
<keyword evidence="3" id="KW-1185">Reference proteome</keyword>
<dbReference type="AlphaFoldDB" id="G4T522"/>
<dbReference type="InParanoid" id="G4T522"/>
<sequence>MAARSSPRMKHLSLRFSVFELAADIGLETTALDGKFDPIVEEDEREPSSADRQRQTHSSDELADSPFPLTPPSSNDALSAIQPLALGQKRQEERPRFIERFPSPSPELVSTTPTPRTPPAKLRKTYTPTAGTPISEPLRLDYNTDGERDRPKRKENGKKKDRDDEREKQRQVQTDVDEEKKLLGGLLRFRARSKERKTAAKQAVQPVPLPPPPETMPVKPHTPPPLPIAERFVRPKDEISFRTKPRESGSSHGGSTSVGHGSATSHAESSDAHEPYIRPRDRSSRYERPHPAWRTAPSSLGNVGLASARGAIVEAPLPKEIHAFPPGQSIFDREPVKPNVRRNNSTESEDGKTPTVDMDMVNRYYGITSAEPQTSATVPSVPSPQSRFALAQALSPIETKPTPHEGALRPSPAPTTPQLPASPSPYIVPSPNPGQTDFGAQLRAKRGRMNIPPPMDPILVPPKRLMGAFNPPPTPPPTTELPPIPTELSVPQVASGRTGLQRPLGSPQPMVLPPSAAGGLRPGQPTSPLGMRSSSPSLRPEPSRLSPYPERPGTAPQEGGPPARAASPMLRGRAPAFPTRPVTPTRAPPAQQQYRPVSPVQTRPAQRPAYSPNPSSGPGNGFLINRRPEYDVTALNRNRTTSLDENEGPTRPAVRQRQPFIQQQPTYPSQADLFSPQQQQQQESSYGSRTTPPPTRKRSVRKTAANQSGYDSDDSRYSRHSRDTYYGRDTVYYDDQNMPPLPGSNVPPLPQRDFSNMEKERQAGRERLVRMLANREI</sequence>
<dbReference type="HOGENOM" id="CLU_360194_0_0_1"/>
<feature type="compositionally biased region" description="Pro residues" evidence="1">
    <location>
        <begin position="470"/>
        <end position="485"/>
    </location>
</feature>
<feature type="compositionally biased region" description="Pro residues" evidence="1">
    <location>
        <begin position="451"/>
        <end position="460"/>
    </location>
</feature>
<feature type="region of interest" description="Disordered" evidence="1">
    <location>
        <begin position="322"/>
        <end position="358"/>
    </location>
</feature>
<feature type="compositionally biased region" description="Pro residues" evidence="1">
    <location>
        <begin position="207"/>
        <end position="227"/>
    </location>
</feature>
<feature type="compositionally biased region" description="Basic and acidic residues" evidence="1">
    <location>
        <begin position="755"/>
        <end position="765"/>
    </location>
</feature>
<feature type="region of interest" description="Disordered" evidence="1">
    <location>
        <begin position="393"/>
        <end position="765"/>
    </location>
</feature>
<feature type="compositionally biased region" description="Basic and acidic residues" evidence="1">
    <location>
        <begin position="89"/>
        <end position="99"/>
    </location>
</feature>
<gene>
    <name evidence="2" type="ORF">PIIN_00054</name>
</gene>
<evidence type="ECO:0000313" key="3">
    <source>
        <dbReference type="Proteomes" id="UP000007148"/>
    </source>
</evidence>
<feature type="compositionally biased region" description="Basic and acidic residues" evidence="1">
    <location>
        <begin position="46"/>
        <end position="60"/>
    </location>
</feature>
<feature type="compositionally biased region" description="Low complexity" evidence="1">
    <location>
        <begin position="573"/>
        <end position="596"/>
    </location>
</feature>
<feature type="compositionally biased region" description="Low complexity" evidence="1">
    <location>
        <begin position="532"/>
        <end position="552"/>
    </location>
</feature>
<feature type="compositionally biased region" description="Basic and acidic residues" evidence="1">
    <location>
        <begin position="713"/>
        <end position="726"/>
    </location>
</feature>
<organism evidence="2 3">
    <name type="scientific">Serendipita indica (strain DSM 11827)</name>
    <name type="common">Root endophyte fungus</name>
    <name type="synonym">Piriformospora indica</name>
    <dbReference type="NCBI Taxonomy" id="1109443"/>
    <lineage>
        <taxon>Eukaryota</taxon>
        <taxon>Fungi</taxon>
        <taxon>Dikarya</taxon>
        <taxon>Basidiomycota</taxon>
        <taxon>Agaricomycotina</taxon>
        <taxon>Agaricomycetes</taxon>
        <taxon>Sebacinales</taxon>
        <taxon>Serendipitaceae</taxon>
        <taxon>Serendipita</taxon>
    </lineage>
</organism>
<accession>G4T522</accession>
<evidence type="ECO:0000313" key="2">
    <source>
        <dbReference type="EMBL" id="CCA66368.1"/>
    </source>
</evidence>
<feature type="compositionally biased region" description="Pro residues" evidence="1">
    <location>
        <begin position="411"/>
        <end position="432"/>
    </location>
</feature>
<name>G4T522_SERID</name>
<feature type="compositionally biased region" description="Basic and acidic residues" evidence="1">
    <location>
        <begin position="145"/>
        <end position="170"/>
    </location>
</feature>
<evidence type="ECO:0000256" key="1">
    <source>
        <dbReference type="SAM" id="MobiDB-lite"/>
    </source>
</evidence>